<dbReference type="GO" id="GO:0141153">
    <property type="term" value="F:glycerol-3-phosphate dehydrogenase (NADP+) activity"/>
    <property type="evidence" value="ECO:0007669"/>
    <property type="project" value="RHEA"/>
</dbReference>
<dbReference type="Pfam" id="PF01210">
    <property type="entry name" value="NAD_Gly3P_dh_N"/>
    <property type="match status" value="1"/>
</dbReference>
<evidence type="ECO:0000256" key="7">
    <source>
        <dbReference type="ARBA" id="ARBA00023209"/>
    </source>
</evidence>
<accession>A0A2G9YM62</accession>
<dbReference type="InterPro" id="IPR006168">
    <property type="entry name" value="G3P_DH_NAD-dep"/>
</dbReference>
<dbReference type="FunFam" id="1.10.1040.10:FF:000001">
    <property type="entry name" value="Glycerol-3-phosphate dehydrogenase [NAD(P)+]"/>
    <property type="match status" value="1"/>
</dbReference>
<feature type="binding site" evidence="13">
    <location>
        <position position="253"/>
    </location>
    <ligand>
        <name>NADPH</name>
        <dbReference type="ChEBI" id="CHEBI:57783"/>
    </ligand>
</feature>
<keyword evidence="8 13" id="KW-1208">Phospholipid metabolism</keyword>
<feature type="binding site" evidence="13">
    <location>
        <position position="11"/>
    </location>
    <ligand>
        <name>NADPH</name>
        <dbReference type="ChEBI" id="CHEBI:57783"/>
    </ligand>
</feature>
<evidence type="ECO:0000256" key="1">
    <source>
        <dbReference type="ARBA" id="ARBA00011009"/>
    </source>
</evidence>
<feature type="binding site" evidence="13">
    <location>
        <position position="277"/>
    </location>
    <ligand>
        <name>NADPH</name>
        <dbReference type="ChEBI" id="CHEBI:57783"/>
    </ligand>
</feature>
<proteinExistence type="inferred from homology"/>
<dbReference type="NCBIfam" id="NF000942">
    <property type="entry name" value="PRK00094.1-4"/>
    <property type="match status" value="1"/>
</dbReference>
<dbReference type="EMBL" id="PCRK01000018">
    <property type="protein sequence ID" value="PIP19803.1"/>
    <property type="molecule type" value="Genomic_DNA"/>
</dbReference>
<evidence type="ECO:0000256" key="17">
    <source>
        <dbReference type="RuleBase" id="RU000437"/>
    </source>
</evidence>
<keyword evidence="6 13" id="KW-0443">Lipid metabolism</keyword>
<evidence type="ECO:0000256" key="11">
    <source>
        <dbReference type="ARBA" id="ARBA00069372"/>
    </source>
</evidence>
<evidence type="ECO:0000256" key="8">
    <source>
        <dbReference type="ARBA" id="ARBA00023264"/>
    </source>
</evidence>
<dbReference type="GO" id="GO:0046167">
    <property type="term" value="P:glycerol-3-phosphate biosynthetic process"/>
    <property type="evidence" value="ECO:0007669"/>
    <property type="project" value="UniProtKB-UniRule"/>
</dbReference>
<reference evidence="20 21" key="1">
    <citation type="submission" date="2017-09" db="EMBL/GenBank/DDBJ databases">
        <title>Depth-based differentiation of microbial function through sediment-hosted aquifers and enrichment of novel symbionts in the deep terrestrial subsurface.</title>
        <authorList>
            <person name="Probst A.J."/>
            <person name="Ladd B."/>
            <person name="Jarett J.K."/>
            <person name="Geller-Mcgrath D.E."/>
            <person name="Sieber C.M."/>
            <person name="Emerson J.B."/>
            <person name="Anantharaman K."/>
            <person name="Thomas B.C."/>
            <person name="Malmstrom R."/>
            <person name="Stieglmeier M."/>
            <person name="Klingl A."/>
            <person name="Woyke T."/>
            <person name="Ryan C.M."/>
            <person name="Banfield J.F."/>
        </authorList>
    </citation>
    <scope>NUCLEOTIDE SEQUENCE [LARGE SCALE GENOMIC DNA]</scope>
    <source>
        <strain evidence="20">CG23_combo_of_CG06-09_8_20_14_all_41_10</strain>
    </source>
</reference>
<dbReference type="PANTHER" id="PTHR11728:SF1">
    <property type="entry name" value="GLYCEROL-3-PHOSPHATE DEHYDROGENASE [NAD(+)] 2, CHLOROPLASTIC"/>
    <property type="match status" value="1"/>
</dbReference>
<dbReference type="PIRSF" id="PIRSF000114">
    <property type="entry name" value="Glycerol-3-P_dh"/>
    <property type="match status" value="1"/>
</dbReference>
<dbReference type="PANTHER" id="PTHR11728">
    <property type="entry name" value="GLYCEROL-3-PHOSPHATE DEHYDROGENASE"/>
    <property type="match status" value="1"/>
</dbReference>
<feature type="active site" description="Proton acceptor" evidence="13 14">
    <location>
        <position position="189"/>
    </location>
</feature>
<evidence type="ECO:0000256" key="13">
    <source>
        <dbReference type="HAMAP-Rule" id="MF_00394"/>
    </source>
</evidence>
<dbReference type="GO" id="GO:0006650">
    <property type="term" value="P:glycerophospholipid metabolic process"/>
    <property type="evidence" value="ECO:0007669"/>
    <property type="project" value="UniProtKB-UniRule"/>
</dbReference>
<dbReference type="GO" id="GO:0008654">
    <property type="term" value="P:phospholipid biosynthetic process"/>
    <property type="evidence" value="ECO:0007669"/>
    <property type="project" value="UniProtKB-KW"/>
</dbReference>
<dbReference type="UniPathway" id="UPA00940"/>
<dbReference type="InterPro" id="IPR013328">
    <property type="entry name" value="6PGD_dom2"/>
</dbReference>
<gene>
    <name evidence="13 20" type="primary">gpsA</name>
    <name evidence="20" type="ORF">COX41_00915</name>
</gene>
<evidence type="ECO:0000259" key="18">
    <source>
        <dbReference type="Pfam" id="PF01210"/>
    </source>
</evidence>
<dbReference type="InterPro" id="IPR006109">
    <property type="entry name" value="G3P_DH_NAD-dep_C"/>
</dbReference>
<dbReference type="GO" id="GO:0141152">
    <property type="term" value="F:glycerol-3-phosphate dehydrogenase (NAD+) activity"/>
    <property type="evidence" value="ECO:0007669"/>
    <property type="project" value="RHEA"/>
</dbReference>
<evidence type="ECO:0000256" key="6">
    <source>
        <dbReference type="ARBA" id="ARBA00023098"/>
    </source>
</evidence>
<comment type="catalytic activity">
    <reaction evidence="13">
        <text>sn-glycerol 3-phosphate + NAD(+) = dihydroxyacetone phosphate + NADH + H(+)</text>
        <dbReference type="Rhea" id="RHEA:11092"/>
        <dbReference type="ChEBI" id="CHEBI:15378"/>
        <dbReference type="ChEBI" id="CHEBI:57540"/>
        <dbReference type="ChEBI" id="CHEBI:57597"/>
        <dbReference type="ChEBI" id="CHEBI:57642"/>
        <dbReference type="ChEBI" id="CHEBI:57945"/>
        <dbReference type="EC" id="1.1.1.94"/>
    </reaction>
</comment>
<feature type="binding site" evidence="13">
    <location>
        <position position="254"/>
    </location>
    <ligand>
        <name>sn-glycerol 3-phosphate</name>
        <dbReference type="ChEBI" id="CHEBI:57597"/>
    </ligand>
</feature>
<organism evidence="20 21">
    <name type="scientific">Candidatus Sherwoodlollariibacterium unditelluris</name>
    <dbReference type="NCBI Taxonomy" id="1974757"/>
    <lineage>
        <taxon>Bacteria</taxon>
        <taxon>Pseudomonadati</taxon>
        <taxon>Candidatus Omnitrophota</taxon>
        <taxon>Candidatus Sherwoodlollariibacterium</taxon>
    </lineage>
</organism>
<evidence type="ECO:0000256" key="12">
    <source>
        <dbReference type="ARBA" id="ARBA00080511"/>
    </source>
</evidence>
<evidence type="ECO:0000256" key="2">
    <source>
        <dbReference type="ARBA" id="ARBA00022516"/>
    </source>
</evidence>
<dbReference type="PRINTS" id="PR00077">
    <property type="entry name" value="GPDHDRGNASE"/>
</dbReference>
<evidence type="ECO:0000313" key="21">
    <source>
        <dbReference type="Proteomes" id="UP000231292"/>
    </source>
</evidence>
<dbReference type="GO" id="GO:0051287">
    <property type="term" value="F:NAD binding"/>
    <property type="evidence" value="ECO:0007669"/>
    <property type="project" value="InterPro"/>
</dbReference>
<keyword evidence="4 13" id="KW-0560">Oxidoreductase</keyword>
<dbReference type="Proteomes" id="UP000231292">
    <property type="component" value="Unassembled WGS sequence"/>
</dbReference>
<feature type="binding site" evidence="13">
    <location>
        <position position="242"/>
    </location>
    <ligand>
        <name>sn-glycerol 3-phosphate</name>
        <dbReference type="ChEBI" id="CHEBI:57597"/>
    </ligand>
</feature>
<evidence type="ECO:0000313" key="20">
    <source>
        <dbReference type="EMBL" id="PIP19803.1"/>
    </source>
</evidence>
<evidence type="ECO:0000256" key="16">
    <source>
        <dbReference type="PIRSR" id="PIRSR000114-3"/>
    </source>
</evidence>
<feature type="binding site" evidence="15">
    <location>
        <position position="106"/>
    </location>
    <ligand>
        <name>substrate</name>
    </ligand>
</feature>
<feature type="binding site" evidence="13">
    <location>
        <position position="252"/>
    </location>
    <ligand>
        <name>sn-glycerol 3-phosphate</name>
        <dbReference type="ChEBI" id="CHEBI:57597"/>
    </ligand>
</feature>
<dbReference type="InterPro" id="IPR011128">
    <property type="entry name" value="G3P_DH_NAD-dep_N"/>
</dbReference>
<dbReference type="InterPro" id="IPR036291">
    <property type="entry name" value="NAD(P)-bd_dom_sf"/>
</dbReference>
<dbReference type="GO" id="GO:0005975">
    <property type="term" value="P:carbohydrate metabolic process"/>
    <property type="evidence" value="ECO:0007669"/>
    <property type="project" value="InterPro"/>
</dbReference>
<dbReference type="Gene3D" id="3.40.50.720">
    <property type="entry name" value="NAD(P)-binding Rossmann-like Domain"/>
    <property type="match status" value="1"/>
</dbReference>
<sequence>MRIGILGDGGWGTTLSILLSRKGYPVTLWGAFTQNVAYMNKERENKKFLPGVKIPAEVKITDNLDDASKNKELIVLAIPSQYIRQILKKLKRLGPGRNAIYLSVAKGIEIKSLKRISEIIHSVLGNVKLAVLSGPTIAREVACGIPTVAVIASHDLKIRRTLQDIFMTGRFRIYTNADVIGVELGGSLKNIIAIACGACDGLGFGTNTKAAILSRGLAEISRLGQAMGAKAKTFSGISGLGDLVTTCISPYSRNRFVGEEIGKGKTLKQVTSHMQMVAEGVPTAKSAYALSLKHKVDMPIVKEVYNVLYKNKPALKVFKDLMTRRKKEE</sequence>
<comment type="caution">
    <text evidence="13">Lacks conserved residue(s) required for the propagation of feature annotation.</text>
</comment>
<evidence type="ECO:0000256" key="9">
    <source>
        <dbReference type="ARBA" id="ARBA00052716"/>
    </source>
</evidence>
<name>A0A2G9YM62_9BACT</name>
<evidence type="ECO:0000256" key="4">
    <source>
        <dbReference type="ARBA" id="ARBA00023002"/>
    </source>
</evidence>
<keyword evidence="13" id="KW-0547">Nucleotide-binding</keyword>
<feature type="binding site" evidence="16">
    <location>
        <begin position="7"/>
        <end position="12"/>
    </location>
    <ligand>
        <name>NAD(+)</name>
        <dbReference type="ChEBI" id="CHEBI:57540"/>
    </ligand>
</feature>
<protein>
    <recommendedName>
        <fullName evidence="11 13">Glycerol-3-phosphate dehydrogenase [NAD(P)+]</fullName>
        <ecNumber evidence="10 13">1.1.1.94</ecNumber>
    </recommendedName>
    <alternativeName>
        <fullName evidence="13">NAD(P)(+)-dependent glycerol-3-phosphate dehydrogenase</fullName>
    </alternativeName>
    <alternativeName>
        <fullName evidence="12 13">NAD(P)H-dependent dihydroxyacetone-phosphate reductase</fullName>
    </alternativeName>
</protein>
<dbReference type="InterPro" id="IPR008927">
    <property type="entry name" value="6-PGluconate_DH-like_C_sf"/>
</dbReference>
<dbReference type="NCBIfam" id="NF000940">
    <property type="entry name" value="PRK00094.1-2"/>
    <property type="match status" value="1"/>
</dbReference>
<dbReference type="AlphaFoldDB" id="A0A2G9YM62"/>
<feature type="binding site" evidence="13">
    <location>
        <position position="136"/>
    </location>
    <ligand>
        <name>sn-glycerol 3-phosphate</name>
        <dbReference type="ChEBI" id="CHEBI:57597"/>
    </ligand>
</feature>
<comment type="pathway">
    <text evidence="13">Membrane lipid metabolism; glycerophospholipid metabolism.</text>
</comment>
<feature type="domain" description="Glycerol-3-phosphate dehydrogenase NAD-dependent N-terminal" evidence="18">
    <location>
        <begin position="3"/>
        <end position="157"/>
    </location>
</feature>
<dbReference type="GO" id="GO:0005829">
    <property type="term" value="C:cytosol"/>
    <property type="evidence" value="ECO:0007669"/>
    <property type="project" value="TreeGrafter"/>
</dbReference>
<keyword evidence="13" id="KW-0963">Cytoplasm</keyword>
<feature type="domain" description="Glycerol-3-phosphate dehydrogenase NAD-dependent C-terminal" evidence="19">
    <location>
        <begin position="178"/>
        <end position="317"/>
    </location>
</feature>
<evidence type="ECO:0000259" key="19">
    <source>
        <dbReference type="Pfam" id="PF07479"/>
    </source>
</evidence>
<comment type="caution">
    <text evidence="20">The sequence shown here is derived from an EMBL/GenBank/DDBJ whole genome shotgun (WGS) entry which is preliminary data.</text>
</comment>
<evidence type="ECO:0000256" key="14">
    <source>
        <dbReference type="PIRSR" id="PIRSR000114-1"/>
    </source>
</evidence>
<feature type="binding site" evidence="13">
    <location>
        <position position="138"/>
    </location>
    <ligand>
        <name>NADPH</name>
        <dbReference type="ChEBI" id="CHEBI:57783"/>
    </ligand>
</feature>
<comment type="subcellular location">
    <subcellularLocation>
        <location evidence="13">Cytoplasm</location>
    </subcellularLocation>
</comment>
<dbReference type="SUPFAM" id="SSF48179">
    <property type="entry name" value="6-phosphogluconate dehydrogenase C-terminal domain-like"/>
    <property type="match status" value="1"/>
</dbReference>
<comment type="function">
    <text evidence="13">Catalyzes the reduction of the glycolytic intermediate dihydroxyacetone phosphate (DHAP) to sn-glycerol 3-phosphate (G3P), the key precursor for phospholipid synthesis.</text>
</comment>
<feature type="binding site" evidence="15">
    <location>
        <begin position="253"/>
        <end position="254"/>
    </location>
    <ligand>
        <name>substrate</name>
    </ligand>
</feature>
<comment type="catalytic activity">
    <reaction evidence="9">
        <text>sn-glycerol 3-phosphate + NADP(+) = dihydroxyacetone phosphate + NADPH + H(+)</text>
        <dbReference type="Rhea" id="RHEA:11096"/>
        <dbReference type="ChEBI" id="CHEBI:15378"/>
        <dbReference type="ChEBI" id="CHEBI:57597"/>
        <dbReference type="ChEBI" id="CHEBI:57642"/>
        <dbReference type="ChEBI" id="CHEBI:57783"/>
        <dbReference type="ChEBI" id="CHEBI:58349"/>
        <dbReference type="EC" id="1.1.1.94"/>
    </reaction>
    <physiologicalReaction direction="right-to-left" evidence="9">
        <dbReference type="Rhea" id="RHEA:11098"/>
    </physiologicalReaction>
</comment>
<feature type="binding site" evidence="13">
    <location>
        <position position="253"/>
    </location>
    <ligand>
        <name>sn-glycerol 3-phosphate</name>
        <dbReference type="ChEBI" id="CHEBI:57597"/>
    </ligand>
</feature>
<feature type="binding site" evidence="13">
    <location>
        <position position="279"/>
    </location>
    <ligand>
        <name>NADPH</name>
        <dbReference type="ChEBI" id="CHEBI:57783"/>
    </ligand>
</feature>
<dbReference type="Gene3D" id="1.10.1040.10">
    <property type="entry name" value="N-(1-d-carboxylethyl)-l-norvaline Dehydrogenase, domain 2"/>
    <property type="match status" value="1"/>
</dbReference>
<keyword evidence="5 13" id="KW-0520">NAD</keyword>
<comment type="similarity">
    <text evidence="1 13 17">Belongs to the NAD-dependent glycerol-3-phosphate dehydrogenase family.</text>
</comment>
<evidence type="ECO:0000256" key="10">
    <source>
        <dbReference type="ARBA" id="ARBA00066687"/>
    </source>
</evidence>
<evidence type="ECO:0000256" key="15">
    <source>
        <dbReference type="PIRSR" id="PIRSR000114-2"/>
    </source>
</evidence>
<evidence type="ECO:0000256" key="5">
    <source>
        <dbReference type="ARBA" id="ARBA00023027"/>
    </source>
</evidence>
<dbReference type="HAMAP" id="MF_00394">
    <property type="entry name" value="NAD_Glyc3P_dehydrog"/>
    <property type="match status" value="1"/>
</dbReference>
<feature type="binding site" evidence="13">
    <location>
        <position position="189"/>
    </location>
    <ligand>
        <name>sn-glycerol 3-phosphate</name>
        <dbReference type="ChEBI" id="CHEBI:57597"/>
    </ligand>
</feature>
<keyword evidence="7 13" id="KW-0594">Phospholipid biosynthesis</keyword>
<keyword evidence="2 13" id="KW-0444">Lipid biosynthesis</keyword>
<dbReference type="PROSITE" id="PS00957">
    <property type="entry name" value="NAD_G3PDH"/>
    <property type="match status" value="1"/>
</dbReference>
<feature type="binding site" evidence="13">
    <location>
        <position position="134"/>
    </location>
    <ligand>
        <name>sn-glycerol 3-phosphate</name>
        <dbReference type="ChEBI" id="CHEBI:57597"/>
    </ligand>
</feature>
<keyword evidence="3 13" id="KW-0521">NADP</keyword>
<feature type="binding site" evidence="13">
    <location>
        <position position="106"/>
    </location>
    <ligand>
        <name>NADPH</name>
        <dbReference type="ChEBI" id="CHEBI:57783"/>
    </ligand>
</feature>
<dbReference type="SUPFAM" id="SSF51735">
    <property type="entry name" value="NAD(P)-binding Rossmann-fold domains"/>
    <property type="match status" value="1"/>
</dbReference>
<dbReference type="Pfam" id="PF07479">
    <property type="entry name" value="NAD_Gly3P_dh_C"/>
    <property type="match status" value="1"/>
</dbReference>
<feature type="binding site" evidence="16">
    <location>
        <position position="138"/>
    </location>
    <ligand>
        <name>NAD(+)</name>
        <dbReference type="ChEBI" id="CHEBI:57540"/>
    </ligand>
</feature>
<dbReference type="EC" id="1.1.1.94" evidence="10 13"/>
<evidence type="ECO:0000256" key="3">
    <source>
        <dbReference type="ARBA" id="ARBA00022857"/>
    </source>
</evidence>
<dbReference type="GO" id="GO:0046168">
    <property type="term" value="P:glycerol-3-phosphate catabolic process"/>
    <property type="evidence" value="ECO:0007669"/>
    <property type="project" value="InterPro"/>
</dbReference>
<feature type="binding site" evidence="16">
    <location>
        <position position="253"/>
    </location>
    <ligand>
        <name>NAD(+)</name>
        <dbReference type="ChEBI" id="CHEBI:57540"/>
    </ligand>
</feature>
<dbReference type="FunFam" id="3.40.50.720:FF:000019">
    <property type="entry name" value="Glycerol-3-phosphate dehydrogenase [NAD(P)+]"/>
    <property type="match status" value="1"/>
</dbReference>
<feature type="binding site" evidence="13">
    <location>
        <position position="106"/>
    </location>
    <ligand>
        <name>sn-glycerol 3-phosphate</name>
        <dbReference type="ChEBI" id="CHEBI:57597"/>
    </ligand>
</feature>